<keyword evidence="1" id="KW-0472">Membrane</keyword>
<feature type="transmembrane region" description="Helical" evidence="1">
    <location>
        <begin position="6"/>
        <end position="32"/>
    </location>
</feature>
<dbReference type="EMBL" id="JRJU01000053">
    <property type="protein sequence ID" value="KHF38082.1"/>
    <property type="molecule type" value="Genomic_DNA"/>
</dbReference>
<keyword evidence="1" id="KW-1133">Transmembrane helix</keyword>
<proteinExistence type="predicted"/>
<protein>
    <recommendedName>
        <fullName evidence="4">Competence protein ComG</fullName>
    </recommendedName>
</protein>
<dbReference type="OrthoDB" id="2969153at2"/>
<dbReference type="Pfam" id="PF14173">
    <property type="entry name" value="ComGG"/>
    <property type="match status" value="1"/>
</dbReference>
<evidence type="ECO:0008006" key="4">
    <source>
        <dbReference type="Google" id="ProtNLM"/>
    </source>
</evidence>
<accession>A0A0B0IB40</accession>
<keyword evidence="3" id="KW-1185">Reference proteome</keyword>
<evidence type="ECO:0000313" key="3">
    <source>
        <dbReference type="Proteomes" id="UP000030832"/>
    </source>
</evidence>
<comment type="caution">
    <text evidence="2">The sequence shown here is derived from an EMBL/GenBank/DDBJ whole genome shotgun (WGS) entry which is preliminary data.</text>
</comment>
<dbReference type="InterPro" id="IPR020372">
    <property type="entry name" value="Competence_ComGG"/>
</dbReference>
<dbReference type="Proteomes" id="UP000030832">
    <property type="component" value="Unassembled WGS sequence"/>
</dbReference>
<gene>
    <name evidence="2" type="ORF">LQ50_23445</name>
</gene>
<dbReference type="AlphaFoldDB" id="A0A0B0IB40"/>
<dbReference type="eggNOG" id="ENOG5030DHH">
    <property type="taxonomic scope" value="Bacteria"/>
</dbReference>
<name>A0A0B0IB40_9BACI</name>
<evidence type="ECO:0000256" key="1">
    <source>
        <dbReference type="SAM" id="Phobius"/>
    </source>
</evidence>
<organism evidence="2 3">
    <name type="scientific">Halalkalibacter okhensis</name>
    <dbReference type="NCBI Taxonomy" id="333138"/>
    <lineage>
        <taxon>Bacteria</taxon>
        <taxon>Bacillati</taxon>
        <taxon>Bacillota</taxon>
        <taxon>Bacilli</taxon>
        <taxon>Bacillales</taxon>
        <taxon>Bacillaceae</taxon>
        <taxon>Halalkalibacter</taxon>
    </lineage>
</organism>
<dbReference type="STRING" id="333138.LQ50_23445"/>
<dbReference type="RefSeq" id="WP_034633646.1">
    <property type="nucleotide sequence ID" value="NZ_JRJU01000053.1"/>
</dbReference>
<reference evidence="2 3" key="1">
    <citation type="submission" date="2014-09" db="EMBL/GenBank/DDBJ databases">
        <title>Genome sequencing and annotation of Bacillus Okhensis strain Kh10-101T.</title>
        <authorList>
            <person name="Prakash J.S."/>
        </authorList>
    </citation>
    <scope>NUCLEOTIDE SEQUENCE [LARGE SCALE GENOMIC DNA]</scope>
    <source>
        <strain evidence="3">Kh10-101T</strain>
    </source>
</reference>
<evidence type="ECO:0000313" key="2">
    <source>
        <dbReference type="EMBL" id="KHF38082.1"/>
    </source>
</evidence>
<sequence length="125" mass="14571">MKQERGFVYPITLLMCMLILQVLLFQVNLYLVDKHAVYEQERLMQIETLLQLGISEFLNNDVAPVPNQNILFSYPTGTVTLEIATYDNGISNVTVKARLETGHERQAGFRYNWNNKMLDHYWEVS</sequence>
<keyword evidence="1" id="KW-0812">Transmembrane</keyword>